<dbReference type="KEGG" id="mala:NCTC10135_00102"/>
<proteinExistence type="predicted"/>
<dbReference type="STRING" id="1188234.MALK_2850"/>
<dbReference type="AlphaFoldDB" id="A0A3B0NXT8"/>
<name>A0A3B0NXT8_9BACT</name>
<evidence type="ECO:0000256" key="1">
    <source>
        <dbReference type="SAM" id="Phobius"/>
    </source>
</evidence>
<evidence type="ECO:0000313" key="2">
    <source>
        <dbReference type="EMBL" id="SYV89612.1"/>
    </source>
</evidence>
<organism evidence="2 3">
    <name type="scientific">Metamycoplasma alkalescens</name>
    <dbReference type="NCBI Taxonomy" id="45363"/>
    <lineage>
        <taxon>Bacteria</taxon>
        <taxon>Bacillati</taxon>
        <taxon>Mycoplasmatota</taxon>
        <taxon>Mycoplasmoidales</taxon>
        <taxon>Metamycoplasmataceae</taxon>
        <taxon>Metamycoplasma</taxon>
    </lineage>
</organism>
<keyword evidence="1" id="KW-1133">Transmembrane helix</keyword>
<dbReference type="EMBL" id="LS991949">
    <property type="protein sequence ID" value="SYV89612.1"/>
    <property type="molecule type" value="Genomic_DNA"/>
</dbReference>
<feature type="non-terminal residue" evidence="2">
    <location>
        <position position="574"/>
    </location>
</feature>
<feature type="transmembrane region" description="Helical" evidence="1">
    <location>
        <begin position="521"/>
        <end position="541"/>
    </location>
</feature>
<evidence type="ECO:0000313" key="3">
    <source>
        <dbReference type="Proteomes" id="UP000259864"/>
    </source>
</evidence>
<keyword evidence="1" id="KW-0812">Transmembrane</keyword>
<protein>
    <submittedName>
        <fullName evidence="2">Uncharacterized ABC transporter permease MG468 homolog</fullName>
    </submittedName>
</protein>
<dbReference type="Proteomes" id="UP000259864">
    <property type="component" value="Chromosome 1"/>
</dbReference>
<sequence>MNRIERDEDKITIDEPTGNKIIEKQHKKVLSFDQITGILNELYLFGKKEKVVKAMTNYENVVNPIPSKVIFGSDSQYNATVFKIPYAHAHTNLANKELEKLLDNSTEITEFKNNLRKNHNIKDEKLINKIVALLKNNSYEITYNLGYIATASQSATNYDGALNKFINSFLNTKKRTTSLNPLINDDYEFDLAFKMAIDNTKLGNYLSTINVPNNLLNPMILLSFPQIPLYYGLSPNPNEGNLAYIVKKMMDNLRFSNIEDIKKQIQALTHEFDSSIHFVESKNDSAVDLDISSFNHLFNNVLRNENGGELEIFGINITTSIKKALFKIVQPIQVSNLISYTDSGSYLAKVNYGYANKNGKEVYTGDISQYLNNPYGMQVFIASLDDKYKIKINTQEYLIIGIDSSTDYLYPVVNEENIQVDPSTQAIVYVNSKGFDRIFSAYPTFAIKEYALVKAPVDDKGKFIAGSSPEDLKKEFSEMMTNINPNSFNKVYLKDEMDSINPERKIRVVTIRSIINSIRNASIYLISILIILVAFIIYFIMKRYIEARNKVVGILRAQGYKTSKIALAFCAFGW</sequence>
<reference evidence="3" key="1">
    <citation type="submission" date="2018-06" db="EMBL/GenBank/DDBJ databases">
        <authorList>
            <consortium name="Pathogen Informatics"/>
        </authorList>
    </citation>
    <scope>NUCLEOTIDE SEQUENCE [LARGE SCALE GENOMIC DNA]</scope>
    <source>
        <strain evidence="3">NCTC10135</strain>
    </source>
</reference>
<gene>
    <name evidence="2" type="ORF">NCTC10135_00102</name>
</gene>
<keyword evidence="1" id="KW-0472">Membrane</keyword>
<accession>A0A3B0NXT8</accession>